<keyword evidence="17" id="KW-1185">Reference proteome</keyword>
<evidence type="ECO:0000256" key="8">
    <source>
        <dbReference type="ARBA" id="ARBA00022771"/>
    </source>
</evidence>
<dbReference type="InterPro" id="IPR044437">
    <property type="entry name" value="SETD2/Set2_SET"/>
</dbReference>
<dbReference type="Gene3D" id="3.30.40.100">
    <property type="match status" value="1"/>
</dbReference>
<evidence type="ECO:0000313" key="16">
    <source>
        <dbReference type="EMBL" id="GAU46546.1"/>
    </source>
</evidence>
<dbReference type="FunFam" id="2.170.270.10:FF:000035">
    <property type="entry name" value="Histone-lysine N-methyltransferase"/>
    <property type="match status" value="1"/>
</dbReference>
<evidence type="ECO:0008006" key="18">
    <source>
        <dbReference type="Google" id="ProtNLM"/>
    </source>
</evidence>
<keyword evidence="7" id="KW-0479">Metal-binding</keyword>
<dbReference type="GO" id="GO:0032259">
    <property type="term" value="P:methylation"/>
    <property type="evidence" value="ECO:0007669"/>
    <property type="project" value="UniProtKB-KW"/>
</dbReference>
<dbReference type="GO" id="GO:0008270">
    <property type="term" value="F:zinc ion binding"/>
    <property type="evidence" value="ECO:0007669"/>
    <property type="project" value="UniProtKB-KW"/>
</dbReference>
<feature type="region of interest" description="Disordered" evidence="11">
    <location>
        <begin position="898"/>
        <end position="973"/>
    </location>
</feature>
<feature type="compositionally biased region" description="Polar residues" evidence="11">
    <location>
        <begin position="1454"/>
        <end position="1464"/>
    </location>
</feature>
<dbReference type="GO" id="GO:0005694">
    <property type="term" value="C:chromosome"/>
    <property type="evidence" value="ECO:0007669"/>
    <property type="project" value="UniProtKB-SubCell"/>
</dbReference>
<dbReference type="CDD" id="cd19172">
    <property type="entry name" value="SET_SETD2"/>
    <property type="match status" value="1"/>
</dbReference>
<evidence type="ECO:0000259" key="12">
    <source>
        <dbReference type="PROSITE" id="PS50280"/>
    </source>
</evidence>
<sequence length="2055" mass="224887">MGSCGEPAIVGDPSGLSVMEQPLSSGFAAELDSVQELCSEEACNGVVDGSVGEGQVGCSVSFVDVAEGCGDVLKTECEIGDMLKLEKTVEDDCRNSLGICSEDVGVSDLKSGGLCSEGNFQDEGYIDFPLESITSDNLQKHCAEQGEQKDVIEVSDLKSGGLCPEGNFQDEGYVDIPLESIISNNLQKHCAEQGEQTHVIEVSDFKSGGLCSEENFQDGHYIDLPLESITSNNLQKHCADQGEQKDVKSIIFPSAGDDLEVVEGKTDGADLLAGAVNCVFDARHSEECLESDFVTDLLVDYNQENEPEEIMRNADSLPRVVEKCDALDGMDANSCRQISPSLDVEVPSGALYVDTKVQSTSDMLHDQKNGEDCDSTHEEKIRTDVDEEITIISYAQANSSPDFQRTLKTSPVVDSLCQPTLLDPGSELQNGILQIEDNFCILKDCSSDGTANCFNPESGHSSPVLITNSSPKDVPDLLSKGDGVSINNNCAVDNPGQTNNDGKEAVEVDCVTESILLPSQSSSQRTKFGRKTQTRKSSRKSKTKGSVTHPGGGMKINLEAARKKRSCLSKPARSSVWGLLGNIEQFIQYENELEVSEAMCQNEGKARNERQGGKMIKNGASSGSLSSVQKYNVSTSSTRFRLKIKYGKENDIHCSNVPESVGGLASASYLGSDSGSQKVTNNSADKFSEVSDLNNLESFRKDLDKDSVVVNGQIVNRQLENSKITEKSDRDAEEPCHGVPPERVVEELVKPINNSVIDPGTSPDSEVIDSIPEVQVGEIHEEVVHLAVLGSSNELNSNMDVTFGKREKKKDNLICSVNCVTEDGSQGQPGNNIVKHSKNHRRKKNCNDVVSSLELPTSTELSKSVKSKELAAESLPRSEEVVLGVSTKALKVKSDVKVKTAGKTSGDHGFSEFQRSKDLASSTRPLGRKLPKSLEPSEASKAKSKASDSTGRKKSTTGRKEKQKEPINKSEVKGKGVSLKVTCDVEDHPHPADVVGNHKLDAVGKVNHSENSVSVNVSNLDMLSGSGLGEQPQSPRNAWVSCDDCHKWRRIPALLADQIDETNCTWTCKDSSDKASADCAIPQEKSNAEINAELGLSYASGEDDVCEDSKNYKELEYRLPSVSQESTFTRIFTNEFLHRNPKTQTIDEVMVCHCKPPPEGKLGCGDECLNRMLNIECVQGTCPCGDCCSNQQFQKRSYSRLKWFKCGKKGYGLKALERVAKGNFIIEYVGEVLDMPAYEARQREYALKGHRHFYFMTLNGSELKIVTRVVDSTRYVIDASAKGNLGRFINHSCDPNCRTEKWMVNGEICIGLFALRTIKQDEELTFDYNYVRVFGAAAKKCYCGSPHCRGYIGGGDPLNAELIVHGDSDDEYPEPMMLTEDGEVEDSTPMPFDNVDTESSRHLLDKSTTAIDEDGSPGKDSSMIPASAVSLLHSSVEAEDSKDNLPSSDQIEEISQQMEETTSKPMPAVSKVLSNSTDSRESKSEMVEGRNGVSQSHLHVKKTSKLNASVKKAKVSANAANGPTAEVAANRLPVSSIKHKKVIEGSSNGRFEAVQGKLNELLDGNGGISKRKDATKGYLKLLLLTVASGDRYTGEAIQSNRDLSMILDALLKTKSRAVLNDIISKNGLQMLHKIMKQYRKDFKKIPILRKLLKVLEYLAEGKVLTPEHINSGPPCHGMESFRRSMLSLTEHDDKQVHQIARSFRDRWIRRNGRKRGYMDRDDNRVESHRNFNSNRFSVPHNHRHEQGLRPKEEIDCGQQSMLATTSTSVDGGSQEGCSTPSLDGVEINGVKKRKRKSRWDQPAETNSYYGAVIGSTNESQNMNEEIPPGFSCPIRSLNSALNSGGLALQNASHSGWPSSLVTGQPKEKFNSSLPIAYGMPWSVAQQYGTPHAEITGCWVTAPGMPFNPFPPLPPYPRDTQDCQPSNTNGMEIDQPAQVKQQDTNGLVNCCSESDDMTTSTAGAKSEDTNLECEDDKHDKKRLKGDSNDLGKNYFRQQKWNNSKIHRTWFKRNAWKCNENNSSGDMCSVDVGDVSKESKVTSYSEDAICRDEKGGK</sequence>
<dbReference type="Pfam" id="PF17907">
    <property type="entry name" value="AWS"/>
    <property type="match status" value="1"/>
</dbReference>
<dbReference type="InterPro" id="IPR001214">
    <property type="entry name" value="SET_dom"/>
</dbReference>
<dbReference type="GO" id="GO:0005634">
    <property type="term" value="C:nucleus"/>
    <property type="evidence" value="ECO:0007669"/>
    <property type="project" value="UniProtKB-SubCell"/>
</dbReference>
<evidence type="ECO:0000256" key="4">
    <source>
        <dbReference type="ARBA" id="ARBA00022603"/>
    </source>
</evidence>
<keyword evidence="4" id="KW-0489">Methyltransferase</keyword>
<dbReference type="InterPro" id="IPR003616">
    <property type="entry name" value="Post-SET_dom"/>
</dbReference>
<dbReference type="SUPFAM" id="SSF82199">
    <property type="entry name" value="SET domain"/>
    <property type="match status" value="1"/>
</dbReference>
<gene>
    <name evidence="16" type="ORF">TSUD_402630</name>
</gene>
<keyword evidence="9" id="KW-0862">Zinc</keyword>
<feature type="compositionally biased region" description="Basic and acidic residues" evidence="11">
    <location>
        <begin position="905"/>
        <end position="918"/>
    </location>
</feature>
<comment type="subcellular location">
    <subcellularLocation>
        <location evidence="2">Chromosome</location>
    </subcellularLocation>
    <subcellularLocation>
        <location evidence="1">Nucleus</location>
    </subcellularLocation>
</comment>
<organism evidence="16 17">
    <name type="scientific">Trifolium subterraneum</name>
    <name type="common">Subterranean clover</name>
    <dbReference type="NCBI Taxonomy" id="3900"/>
    <lineage>
        <taxon>Eukaryota</taxon>
        <taxon>Viridiplantae</taxon>
        <taxon>Streptophyta</taxon>
        <taxon>Embryophyta</taxon>
        <taxon>Tracheophyta</taxon>
        <taxon>Spermatophyta</taxon>
        <taxon>Magnoliopsida</taxon>
        <taxon>eudicotyledons</taxon>
        <taxon>Gunneridae</taxon>
        <taxon>Pentapetalae</taxon>
        <taxon>rosids</taxon>
        <taxon>fabids</taxon>
        <taxon>Fabales</taxon>
        <taxon>Fabaceae</taxon>
        <taxon>Papilionoideae</taxon>
        <taxon>50 kb inversion clade</taxon>
        <taxon>NPAAA clade</taxon>
        <taxon>Hologalegina</taxon>
        <taxon>IRL clade</taxon>
        <taxon>Trifolieae</taxon>
        <taxon>Trifolium</taxon>
    </lineage>
</organism>
<reference evidence="17" key="1">
    <citation type="journal article" date="2017" name="Front. Plant Sci.">
        <title>Climate Clever Clovers: New Paradigm to Reduce the Environmental Footprint of Ruminants by Breeding Low Methanogenic Forages Utilizing Haplotype Variation.</title>
        <authorList>
            <person name="Kaur P."/>
            <person name="Appels R."/>
            <person name="Bayer P.E."/>
            <person name="Keeble-Gagnere G."/>
            <person name="Wang J."/>
            <person name="Hirakawa H."/>
            <person name="Shirasawa K."/>
            <person name="Vercoe P."/>
            <person name="Stefanova K."/>
            <person name="Durmic Z."/>
            <person name="Nichols P."/>
            <person name="Revell C."/>
            <person name="Isobe S.N."/>
            <person name="Edwards D."/>
            <person name="Erskine W."/>
        </authorList>
    </citation>
    <scope>NUCLEOTIDE SEQUENCE [LARGE SCALE GENOMIC DNA]</scope>
    <source>
        <strain evidence="17">cv. Daliak</strain>
    </source>
</reference>
<evidence type="ECO:0000259" key="14">
    <source>
        <dbReference type="PROSITE" id="PS51050"/>
    </source>
</evidence>
<keyword evidence="6" id="KW-0949">S-adenosyl-L-methionine</keyword>
<dbReference type="PROSITE" id="PS51050">
    <property type="entry name" value="ZF_CW"/>
    <property type="match status" value="1"/>
</dbReference>
<evidence type="ECO:0000256" key="5">
    <source>
        <dbReference type="ARBA" id="ARBA00022679"/>
    </source>
</evidence>
<proteinExistence type="predicted"/>
<dbReference type="InterPro" id="IPR046341">
    <property type="entry name" value="SET_dom_sf"/>
</dbReference>
<keyword evidence="10" id="KW-0539">Nucleus</keyword>
<dbReference type="SMART" id="SM00508">
    <property type="entry name" value="PostSET"/>
    <property type="match status" value="1"/>
</dbReference>
<evidence type="ECO:0000313" key="17">
    <source>
        <dbReference type="Proteomes" id="UP000242715"/>
    </source>
</evidence>
<evidence type="ECO:0000256" key="1">
    <source>
        <dbReference type="ARBA" id="ARBA00004123"/>
    </source>
</evidence>
<evidence type="ECO:0000256" key="11">
    <source>
        <dbReference type="SAM" id="MobiDB-lite"/>
    </source>
</evidence>
<feature type="compositionally biased region" description="Basic and acidic residues" evidence="11">
    <location>
        <begin position="958"/>
        <end position="973"/>
    </location>
</feature>
<accession>A0A2Z6NSD7</accession>
<dbReference type="OrthoDB" id="422362at2759"/>
<dbReference type="Pfam" id="PF00856">
    <property type="entry name" value="SET"/>
    <property type="match status" value="1"/>
</dbReference>
<dbReference type="Gene3D" id="2.170.270.10">
    <property type="entry name" value="SET domain"/>
    <property type="match status" value="1"/>
</dbReference>
<feature type="domain" description="Post-SET" evidence="13">
    <location>
        <begin position="1337"/>
        <end position="1353"/>
    </location>
</feature>
<feature type="region of interest" description="Disordered" evidence="11">
    <location>
        <begin position="1381"/>
        <end position="1424"/>
    </location>
</feature>
<dbReference type="PROSITE" id="PS51215">
    <property type="entry name" value="AWS"/>
    <property type="match status" value="1"/>
</dbReference>
<dbReference type="PANTHER" id="PTHR22884">
    <property type="entry name" value="SET DOMAIN PROTEINS"/>
    <property type="match status" value="1"/>
</dbReference>
<evidence type="ECO:0000259" key="13">
    <source>
        <dbReference type="PROSITE" id="PS50868"/>
    </source>
</evidence>
<evidence type="ECO:0000256" key="6">
    <source>
        <dbReference type="ARBA" id="ARBA00022691"/>
    </source>
</evidence>
<dbReference type="SMART" id="SM00570">
    <property type="entry name" value="AWS"/>
    <property type="match status" value="1"/>
</dbReference>
<evidence type="ECO:0000259" key="15">
    <source>
        <dbReference type="PROSITE" id="PS51215"/>
    </source>
</evidence>
<evidence type="ECO:0000256" key="9">
    <source>
        <dbReference type="ARBA" id="ARBA00022833"/>
    </source>
</evidence>
<dbReference type="InterPro" id="IPR011124">
    <property type="entry name" value="Znf_CW"/>
</dbReference>
<feature type="region of interest" description="Disordered" evidence="11">
    <location>
        <begin position="1454"/>
        <end position="1501"/>
    </location>
</feature>
<keyword evidence="8" id="KW-0863">Zinc-finger</keyword>
<feature type="compositionally biased region" description="Basic residues" evidence="11">
    <location>
        <begin position="527"/>
        <end position="543"/>
    </location>
</feature>
<feature type="domain" description="AWS" evidence="15">
    <location>
        <begin position="1147"/>
        <end position="1197"/>
    </location>
</feature>
<feature type="compositionally biased region" description="Basic and acidic residues" evidence="11">
    <location>
        <begin position="1478"/>
        <end position="1488"/>
    </location>
</feature>
<dbReference type="EMBL" id="DF974224">
    <property type="protein sequence ID" value="GAU46546.1"/>
    <property type="molecule type" value="Genomic_DNA"/>
</dbReference>
<dbReference type="GO" id="GO:0046975">
    <property type="term" value="F:histone H3K36 methyltransferase activity"/>
    <property type="evidence" value="ECO:0007669"/>
    <property type="project" value="InterPro"/>
</dbReference>
<feature type="region of interest" description="Disordered" evidence="11">
    <location>
        <begin position="521"/>
        <end position="554"/>
    </location>
</feature>
<evidence type="ECO:0000256" key="2">
    <source>
        <dbReference type="ARBA" id="ARBA00004286"/>
    </source>
</evidence>
<dbReference type="SMART" id="SM00317">
    <property type="entry name" value="SET"/>
    <property type="match status" value="1"/>
</dbReference>
<evidence type="ECO:0000256" key="10">
    <source>
        <dbReference type="ARBA" id="ARBA00023242"/>
    </source>
</evidence>
<dbReference type="InterPro" id="IPR006560">
    <property type="entry name" value="AWS_dom"/>
</dbReference>
<dbReference type="InterPro" id="IPR050777">
    <property type="entry name" value="SET2_Histone-Lys_MeTrsfase"/>
</dbReference>
<dbReference type="PROSITE" id="PS50280">
    <property type="entry name" value="SET"/>
    <property type="match status" value="1"/>
</dbReference>
<name>A0A2Z6NSD7_TRISU</name>
<feature type="region of interest" description="Disordered" evidence="11">
    <location>
        <begin position="1957"/>
        <end position="1979"/>
    </location>
</feature>
<dbReference type="FunFam" id="3.30.40.100:FF:000006">
    <property type="entry name" value="Histone-lysine N-methyltransferase"/>
    <property type="match status" value="1"/>
</dbReference>
<keyword evidence="3" id="KW-0158">Chromosome</keyword>
<feature type="domain" description="SET" evidence="12">
    <location>
        <begin position="1199"/>
        <end position="1329"/>
    </location>
</feature>
<dbReference type="PROSITE" id="PS50868">
    <property type="entry name" value="POST_SET"/>
    <property type="match status" value="1"/>
</dbReference>
<evidence type="ECO:0000256" key="7">
    <source>
        <dbReference type="ARBA" id="ARBA00022723"/>
    </source>
</evidence>
<evidence type="ECO:0000256" key="3">
    <source>
        <dbReference type="ARBA" id="ARBA00022454"/>
    </source>
</evidence>
<protein>
    <recommendedName>
        <fullName evidence="18">Histone-lysine N-methyltransferase</fullName>
    </recommendedName>
</protein>
<dbReference type="Proteomes" id="UP000242715">
    <property type="component" value="Unassembled WGS sequence"/>
</dbReference>
<feature type="region of interest" description="Disordered" evidence="11">
    <location>
        <begin position="1765"/>
        <end position="1784"/>
    </location>
</feature>
<feature type="domain" description="CW-type" evidence="14">
    <location>
        <begin position="1033"/>
        <end position="1087"/>
    </location>
</feature>
<dbReference type="Pfam" id="PF07496">
    <property type="entry name" value="zf-CW"/>
    <property type="match status" value="1"/>
</dbReference>
<feature type="compositionally biased region" description="Polar residues" evidence="11">
    <location>
        <begin position="1765"/>
        <end position="1781"/>
    </location>
</feature>
<keyword evidence="5" id="KW-0808">Transferase</keyword>